<dbReference type="Pfam" id="PF00543">
    <property type="entry name" value="P-II"/>
    <property type="match status" value="1"/>
</dbReference>
<dbReference type="InterPro" id="IPR011322">
    <property type="entry name" value="N-reg_PII-like_a/b"/>
</dbReference>
<sequence length="125" mass="13749">MTGPDDPRPDEPCGDDPVQTGRPMQIIALVKPFRAQAVLAALESVEILGGAVREAMGYGRQKNRLHQYLGSEYNTSFLPKVELTVFVEQQHVAAAVRAIADNARTGRIGDGKILVLPCFHDYLCW</sequence>
<accession>A0ABT6FAJ4</accession>
<protein>
    <submittedName>
        <fullName evidence="2">P-II family nitrogen regulator</fullName>
    </submittedName>
</protein>
<dbReference type="PROSITE" id="PS51343">
    <property type="entry name" value="PII_GLNB_DOM"/>
    <property type="match status" value="1"/>
</dbReference>
<dbReference type="SMART" id="SM00938">
    <property type="entry name" value="P-II"/>
    <property type="match status" value="1"/>
</dbReference>
<feature type="region of interest" description="Disordered" evidence="1">
    <location>
        <begin position="1"/>
        <end position="20"/>
    </location>
</feature>
<evidence type="ECO:0000313" key="3">
    <source>
        <dbReference type="Proteomes" id="UP001216907"/>
    </source>
</evidence>
<dbReference type="EMBL" id="JARRAG010000002">
    <property type="protein sequence ID" value="MDG3004405.1"/>
    <property type="molecule type" value="Genomic_DNA"/>
</dbReference>
<dbReference type="PANTHER" id="PTHR30115:SF11">
    <property type="entry name" value="NITROGEN REGULATORY PROTEIN P-II HOMOLOG"/>
    <property type="match status" value="1"/>
</dbReference>
<dbReference type="InterPro" id="IPR015867">
    <property type="entry name" value="N-reg_PII/ATP_PRibTrfase_C"/>
</dbReference>
<gene>
    <name evidence="2" type="ORF">PZE19_11520</name>
</gene>
<organism evidence="2 3">
    <name type="scientific">Paludisphaera mucosa</name>
    <dbReference type="NCBI Taxonomy" id="3030827"/>
    <lineage>
        <taxon>Bacteria</taxon>
        <taxon>Pseudomonadati</taxon>
        <taxon>Planctomycetota</taxon>
        <taxon>Planctomycetia</taxon>
        <taxon>Isosphaerales</taxon>
        <taxon>Isosphaeraceae</taxon>
        <taxon>Paludisphaera</taxon>
    </lineage>
</organism>
<keyword evidence="3" id="KW-1185">Reference proteome</keyword>
<proteinExistence type="predicted"/>
<name>A0ABT6FAJ4_9BACT</name>
<dbReference type="Gene3D" id="3.30.70.120">
    <property type="match status" value="1"/>
</dbReference>
<dbReference type="Proteomes" id="UP001216907">
    <property type="component" value="Unassembled WGS sequence"/>
</dbReference>
<evidence type="ECO:0000313" key="2">
    <source>
        <dbReference type="EMBL" id="MDG3004405.1"/>
    </source>
</evidence>
<comment type="caution">
    <text evidence="2">The sequence shown here is derived from an EMBL/GenBank/DDBJ whole genome shotgun (WGS) entry which is preliminary data.</text>
</comment>
<dbReference type="PRINTS" id="PR00340">
    <property type="entry name" value="PIIGLNB"/>
</dbReference>
<dbReference type="PANTHER" id="PTHR30115">
    <property type="entry name" value="NITROGEN REGULATORY PROTEIN P-II"/>
    <property type="match status" value="1"/>
</dbReference>
<reference evidence="2 3" key="1">
    <citation type="submission" date="2023-03" db="EMBL/GenBank/DDBJ databases">
        <title>Paludisphaera mucosa sp. nov. a novel planctomycete from northern fen.</title>
        <authorList>
            <person name="Ivanova A."/>
        </authorList>
    </citation>
    <scope>NUCLEOTIDE SEQUENCE [LARGE SCALE GENOMIC DNA]</scope>
    <source>
        <strain evidence="2 3">Pla2</strain>
    </source>
</reference>
<dbReference type="InterPro" id="IPR002187">
    <property type="entry name" value="N-reg_PII"/>
</dbReference>
<feature type="compositionally biased region" description="Basic and acidic residues" evidence="1">
    <location>
        <begin position="1"/>
        <end position="11"/>
    </location>
</feature>
<dbReference type="SUPFAM" id="SSF54913">
    <property type="entry name" value="GlnB-like"/>
    <property type="match status" value="1"/>
</dbReference>
<evidence type="ECO:0000256" key="1">
    <source>
        <dbReference type="SAM" id="MobiDB-lite"/>
    </source>
</evidence>
<dbReference type="RefSeq" id="WP_277860763.1">
    <property type="nucleotide sequence ID" value="NZ_JARRAG010000002.1"/>
</dbReference>